<feature type="region of interest" description="Disordered" evidence="1">
    <location>
        <begin position="16"/>
        <end position="35"/>
    </location>
</feature>
<evidence type="ECO:0000256" key="1">
    <source>
        <dbReference type="SAM" id="MobiDB-lite"/>
    </source>
</evidence>
<reference evidence="3" key="1">
    <citation type="journal article" date="2013" name="Nature">
        <title>Draft genome of the wheat A-genome progenitor Triticum urartu.</title>
        <authorList>
            <person name="Ling H.Q."/>
            <person name="Zhao S."/>
            <person name="Liu D."/>
            <person name="Wang J."/>
            <person name="Sun H."/>
            <person name="Zhang C."/>
            <person name="Fan H."/>
            <person name="Li D."/>
            <person name="Dong L."/>
            <person name="Tao Y."/>
            <person name="Gao C."/>
            <person name="Wu H."/>
            <person name="Li Y."/>
            <person name="Cui Y."/>
            <person name="Guo X."/>
            <person name="Zheng S."/>
            <person name="Wang B."/>
            <person name="Yu K."/>
            <person name="Liang Q."/>
            <person name="Yang W."/>
            <person name="Lou X."/>
            <person name="Chen J."/>
            <person name="Feng M."/>
            <person name="Jian J."/>
            <person name="Zhang X."/>
            <person name="Luo G."/>
            <person name="Jiang Y."/>
            <person name="Liu J."/>
            <person name="Wang Z."/>
            <person name="Sha Y."/>
            <person name="Zhang B."/>
            <person name="Wu H."/>
            <person name="Tang D."/>
            <person name="Shen Q."/>
            <person name="Xue P."/>
            <person name="Zou S."/>
            <person name="Wang X."/>
            <person name="Liu X."/>
            <person name="Wang F."/>
            <person name="Yang Y."/>
            <person name="An X."/>
            <person name="Dong Z."/>
            <person name="Zhang K."/>
            <person name="Zhang X."/>
            <person name="Luo M.C."/>
            <person name="Dvorak J."/>
            <person name="Tong Y."/>
            <person name="Wang J."/>
            <person name="Yang H."/>
            <person name="Li Z."/>
            <person name="Wang D."/>
            <person name="Zhang A."/>
            <person name="Wang J."/>
        </authorList>
    </citation>
    <scope>NUCLEOTIDE SEQUENCE</scope>
    <source>
        <strain evidence="3">cv. G1812</strain>
    </source>
</reference>
<reference evidence="2" key="3">
    <citation type="submission" date="2022-06" db="UniProtKB">
        <authorList>
            <consortium name="EnsemblPlants"/>
        </authorList>
    </citation>
    <scope>IDENTIFICATION</scope>
</reference>
<organism evidence="2 3">
    <name type="scientific">Triticum urartu</name>
    <name type="common">Red wild einkorn</name>
    <name type="synonym">Crithodium urartu</name>
    <dbReference type="NCBI Taxonomy" id="4572"/>
    <lineage>
        <taxon>Eukaryota</taxon>
        <taxon>Viridiplantae</taxon>
        <taxon>Streptophyta</taxon>
        <taxon>Embryophyta</taxon>
        <taxon>Tracheophyta</taxon>
        <taxon>Spermatophyta</taxon>
        <taxon>Magnoliopsida</taxon>
        <taxon>Liliopsida</taxon>
        <taxon>Poales</taxon>
        <taxon>Poaceae</taxon>
        <taxon>BOP clade</taxon>
        <taxon>Pooideae</taxon>
        <taxon>Triticodae</taxon>
        <taxon>Triticeae</taxon>
        <taxon>Triticinae</taxon>
        <taxon>Triticum</taxon>
    </lineage>
</organism>
<name>A0A8R7VAN9_TRIUA</name>
<evidence type="ECO:0000313" key="2">
    <source>
        <dbReference type="EnsemblPlants" id="TuG1812G0700004480.01.T02"/>
    </source>
</evidence>
<dbReference type="Gramene" id="TuG1812G0700004480.01.T01">
    <property type="protein sequence ID" value="TuG1812G0700004480.01.T01"/>
    <property type="gene ID" value="TuG1812G0700004480.01"/>
</dbReference>
<proteinExistence type="predicted"/>
<reference evidence="2" key="2">
    <citation type="submission" date="2018-03" db="EMBL/GenBank/DDBJ databases">
        <title>The Triticum urartu genome reveals the dynamic nature of wheat genome evolution.</title>
        <authorList>
            <person name="Ling H."/>
            <person name="Ma B."/>
            <person name="Shi X."/>
            <person name="Liu H."/>
            <person name="Dong L."/>
            <person name="Sun H."/>
            <person name="Cao Y."/>
            <person name="Gao Q."/>
            <person name="Zheng S."/>
            <person name="Li Y."/>
            <person name="Yu Y."/>
            <person name="Du H."/>
            <person name="Qi M."/>
            <person name="Li Y."/>
            <person name="Yu H."/>
            <person name="Cui Y."/>
            <person name="Wang N."/>
            <person name="Chen C."/>
            <person name="Wu H."/>
            <person name="Zhao Y."/>
            <person name="Zhang J."/>
            <person name="Li Y."/>
            <person name="Zhou W."/>
            <person name="Zhang B."/>
            <person name="Hu W."/>
            <person name="Eijk M."/>
            <person name="Tang J."/>
            <person name="Witsenboer H."/>
            <person name="Zhao S."/>
            <person name="Li Z."/>
            <person name="Zhang A."/>
            <person name="Wang D."/>
            <person name="Liang C."/>
        </authorList>
    </citation>
    <scope>NUCLEOTIDE SEQUENCE [LARGE SCALE GENOMIC DNA]</scope>
    <source>
        <strain evidence="2">cv. G1812</strain>
    </source>
</reference>
<feature type="compositionally biased region" description="Low complexity" evidence="1">
    <location>
        <begin position="16"/>
        <end position="31"/>
    </location>
</feature>
<dbReference type="Proteomes" id="UP000015106">
    <property type="component" value="Chromosome 7"/>
</dbReference>
<keyword evidence="3" id="KW-1185">Reference proteome</keyword>
<dbReference type="EnsemblPlants" id="TuG1812G0700004480.01.T01">
    <property type="protein sequence ID" value="TuG1812G0700004480.01.T01"/>
    <property type="gene ID" value="TuG1812G0700004480.01"/>
</dbReference>
<evidence type="ECO:0000313" key="3">
    <source>
        <dbReference type="Proteomes" id="UP000015106"/>
    </source>
</evidence>
<dbReference type="AlphaFoldDB" id="A0A8R7VAN9"/>
<accession>A0A8R7VAN9</accession>
<protein>
    <submittedName>
        <fullName evidence="2">Uncharacterized protein</fullName>
    </submittedName>
</protein>
<dbReference type="EnsemblPlants" id="TuG1812G0700004480.01.T02">
    <property type="protein sequence ID" value="TuG1812G0700004480.01.T02"/>
    <property type="gene ID" value="TuG1812G0700004480.01"/>
</dbReference>
<dbReference type="Gramene" id="TuG1812G0700004480.01.T02">
    <property type="protein sequence ID" value="TuG1812G0700004480.01.T02"/>
    <property type="gene ID" value="TuG1812G0700004480.01"/>
</dbReference>
<sequence length="101" mass="11282">MCMSLTRARGLCSCSSSTRRTSISSPTTSWTVRLQSRRGRRRRKWGQFELVAAGDPREVNCTNNKSDVISHVADSTLDDVARPAAMDDVLLDNDARPRQPM</sequence>